<dbReference type="SUPFAM" id="SSF51735">
    <property type="entry name" value="NAD(P)-binding Rossmann-fold domains"/>
    <property type="match status" value="1"/>
</dbReference>
<sequence length="326" mass="36972">MKVLILGGTQFLGRHFVEIALKQGYEITLFNRGQTNNKLYPNVEKLIGDRLKDSLSALKGRKWDVVIDTAGYFLNLPQLVRDTAELLKDSINTYVFISTISIYAEFQANGDETLPLYPINQDLPQAYGTLKAMAESVVNEIYGERGLIIRPGLIVGPYDNTGRFTYWIRRISQGGEVLAPESPDLPVQYIDARDLVQWIYHLASTNKGGVYNAVGPDYSLKLGEFLATCQQVTGSNATFRWVPREILELHGIEPWQELPLWLPSAMQNTFPCLSNRKALADNLCFRSLAETVHDIWQWDRVEQLEYDSGLSREKEIAILQLISQKN</sequence>
<reference evidence="2 3" key="1">
    <citation type="submission" date="2016-11" db="EMBL/GenBank/DDBJ databases">
        <title>Draft Genome Sequences of Nine Cyanobacterial Strains from Diverse Habitats.</title>
        <authorList>
            <person name="Zhu T."/>
            <person name="Hou S."/>
            <person name="Lu X."/>
            <person name="Hess W.R."/>
        </authorList>
    </citation>
    <scope>NUCLEOTIDE SEQUENCE [LARGE SCALE GENOMIC DNA]</scope>
    <source>
        <strain evidence="2 3">IAM M-71</strain>
    </source>
</reference>
<evidence type="ECO:0000259" key="1">
    <source>
        <dbReference type="Pfam" id="PF01370"/>
    </source>
</evidence>
<dbReference type="Proteomes" id="UP000185860">
    <property type="component" value="Unassembled WGS sequence"/>
</dbReference>
<dbReference type="InterPro" id="IPR050177">
    <property type="entry name" value="Lipid_A_modif_metabolic_enz"/>
</dbReference>
<comment type="caution">
    <text evidence="2">The sequence shown here is derived from an EMBL/GenBank/DDBJ whole genome shotgun (WGS) entry which is preliminary data.</text>
</comment>
<accession>A0A1U7I7T9</accession>
<evidence type="ECO:0000313" key="2">
    <source>
        <dbReference type="EMBL" id="OKH32482.1"/>
    </source>
</evidence>
<dbReference type="EMBL" id="MRCE01000039">
    <property type="protein sequence ID" value="OKH32482.1"/>
    <property type="molecule type" value="Genomic_DNA"/>
</dbReference>
<evidence type="ECO:0000313" key="3">
    <source>
        <dbReference type="Proteomes" id="UP000185860"/>
    </source>
</evidence>
<feature type="domain" description="NAD-dependent epimerase/dehydratase" evidence="1">
    <location>
        <begin position="3"/>
        <end position="212"/>
    </location>
</feature>
<dbReference type="RefSeq" id="WP_073596440.1">
    <property type="nucleotide sequence ID" value="NZ_MRCE01000039.1"/>
</dbReference>
<name>A0A1U7I7T9_9CYAN</name>
<dbReference type="Gene3D" id="3.40.50.720">
    <property type="entry name" value="NAD(P)-binding Rossmann-like Domain"/>
    <property type="match status" value="1"/>
</dbReference>
<organism evidence="2 3">
    <name type="scientific">[Phormidium ambiguum] IAM M-71</name>
    <dbReference type="NCBI Taxonomy" id="454136"/>
    <lineage>
        <taxon>Bacteria</taxon>
        <taxon>Bacillati</taxon>
        <taxon>Cyanobacteriota</taxon>
        <taxon>Cyanophyceae</taxon>
        <taxon>Oscillatoriophycideae</taxon>
        <taxon>Aerosakkonematales</taxon>
        <taxon>Aerosakkonemataceae</taxon>
        <taxon>Floridanema</taxon>
    </lineage>
</organism>
<gene>
    <name evidence="2" type="ORF">NIES2119_26245</name>
</gene>
<dbReference type="AlphaFoldDB" id="A0A1U7I7T9"/>
<proteinExistence type="predicted"/>
<dbReference type="InterPro" id="IPR001509">
    <property type="entry name" value="Epimerase_deHydtase"/>
</dbReference>
<dbReference type="OrthoDB" id="9809586at2"/>
<dbReference type="PANTHER" id="PTHR43245:SF13">
    <property type="entry name" value="UDP-D-APIOSE_UDP-D-XYLOSE SYNTHASE 2"/>
    <property type="match status" value="1"/>
</dbReference>
<protein>
    <recommendedName>
        <fullName evidence="1">NAD-dependent epimerase/dehydratase domain-containing protein</fullName>
    </recommendedName>
</protein>
<dbReference type="STRING" id="454136.NIES2119_26245"/>
<dbReference type="PANTHER" id="PTHR43245">
    <property type="entry name" value="BIFUNCTIONAL POLYMYXIN RESISTANCE PROTEIN ARNA"/>
    <property type="match status" value="1"/>
</dbReference>
<dbReference type="Pfam" id="PF01370">
    <property type="entry name" value="Epimerase"/>
    <property type="match status" value="1"/>
</dbReference>
<dbReference type="InterPro" id="IPR036291">
    <property type="entry name" value="NAD(P)-bd_dom_sf"/>
</dbReference>